<dbReference type="InterPro" id="IPR058647">
    <property type="entry name" value="BSH_CzcB-like"/>
</dbReference>
<dbReference type="Proteomes" id="UP000886355">
    <property type="component" value="Unassembled WGS sequence"/>
</dbReference>
<dbReference type="EMBL" id="DQZW01000070">
    <property type="protein sequence ID" value="HDL89552.1"/>
    <property type="molecule type" value="Genomic_DNA"/>
</dbReference>
<reference evidence="4" key="1">
    <citation type="journal article" date="2020" name="mSystems">
        <title>Genome- and Community-Level Interaction Insights into Carbon Utilization and Element Cycling Functions of Hydrothermarchaeota in Hydrothermal Sediment.</title>
        <authorList>
            <person name="Zhou Z."/>
            <person name="Liu Y."/>
            <person name="Xu W."/>
            <person name="Pan J."/>
            <person name="Luo Z.H."/>
            <person name="Li M."/>
        </authorList>
    </citation>
    <scope>NUCLEOTIDE SEQUENCE [LARGE SCALE GENOMIC DNA]</scope>
    <source>
        <strain evidence="4">HyVt-19</strain>
    </source>
</reference>
<dbReference type="Gene3D" id="2.40.30.170">
    <property type="match status" value="1"/>
</dbReference>
<dbReference type="PANTHER" id="PTHR30469">
    <property type="entry name" value="MULTIDRUG RESISTANCE PROTEIN MDTA"/>
    <property type="match status" value="1"/>
</dbReference>
<organism evidence="4">
    <name type="scientific">Thermodesulforhabdus norvegica</name>
    <dbReference type="NCBI Taxonomy" id="39841"/>
    <lineage>
        <taxon>Bacteria</taxon>
        <taxon>Pseudomonadati</taxon>
        <taxon>Thermodesulfobacteriota</taxon>
        <taxon>Syntrophobacteria</taxon>
        <taxon>Syntrophobacterales</taxon>
        <taxon>Thermodesulforhabdaceae</taxon>
        <taxon>Thermodesulforhabdus</taxon>
    </lineage>
</organism>
<dbReference type="Gene3D" id="2.40.50.100">
    <property type="match status" value="1"/>
</dbReference>
<accession>A0A7C0WTY9</accession>
<evidence type="ECO:0000313" key="4">
    <source>
        <dbReference type="EMBL" id="HDL89552.1"/>
    </source>
</evidence>
<keyword evidence="2" id="KW-0175">Coiled coil</keyword>
<gene>
    <name evidence="4" type="ORF">ENG14_01445</name>
</gene>
<feature type="coiled-coil region" evidence="2">
    <location>
        <begin position="109"/>
        <end position="178"/>
    </location>
</feature>
<evidence type="ECO:0000256" key="2">
    <source>
        <dbReference type="SAM" id="Coils"/>
    </source>
</evidence>
<proteinExistence type="inferred from homology"/>
<name>A0A7C0WTY9_9BACT</name>
<dbReference type="AlphaFoldDB" id="A0A7C0WTY9"/>
<comment type="similarity">
    <text evidence="1">Belongs to the membrane fusion protein (MFP) (TC 8.A.1) family.</text>
</comment>
<feature type="domain" description="CzcB-like barrel-sandwich hybrid" evidence="3">
    <location>
        <begin position="70"/>
        <end position="226"/>
    </location>
</feature>
<evidence type="ECO:0000259" key="3">
    <source>
        <dbReference type="Pfam" id="PF25973"/>
    </source>
</evidence>
<dbReference type="SUPFAM" id="SSF111369">
    <property type="entry name" value="HlyD-like secretion proteins"/>
    <property type="match status" value="1"/>
</dbReference>
<protein>
    <submittedName>
        <fullName evidence="4">Efflux RND transporter periplasmic adaptor subunit</fullName>
    </submittedName>
</protein>
<dbReference type="NCBIfam" id="TIGR01730">
    <property type="entry name" value="RND_mfp"/>
    <property type="match status" value="1"/>
</dbReference>
<evidence type="ECO:0000256" key="1">
    <source>
        <dbReference type="ARBA" id="ARBA00009477"/>
    </source>
</evidence>
<dbReference type="GO" id="GO:1990281">
    <property type="term" value="C:efflux pump complex"/>
    <property type="evidence" value="ECO:0007669"/>
    <property type="project" value="TreeGrafter"/>
</dbReference>
<dbReference type="Pfam" id="PF25973">
    <property type="entry name" value="BSH_CzcB"/>
    <property type="match status" value="1"/>
</dbReference>
<sequence>MKKKQMIFLLLLILVLLAGMIFLVRKRKLELAKMRRPVQYRPVVQVVSVKKGAIDVSVKYLGEIIPVTETQIASKVTGYIEKIFVDDGARVSKGSVLVKIDDRDVKAHIESIEARIEAAQGNLEALEAKLPGLKSAVYTNRGIYERNRILYRNKAIGKEELDISKKNFELALSELKATEKSIWAQKQMIASLKAQKRAEEVLLSYTTIRAPFNGIVQRRELSEGDIAVPGKPILSIIRPDAGVKVVVEVAPEDFVKIKPGTSAKLILSGKAITTKVSSLYPAASPSSLGICNILLEKAPFGLPYHTRIEVEIITEKPKGLIAPSQCLLRQGNINFVIKVDDKGIAHKIPVKILGTNEKHICFASSHLREGDFLVIARESRLTRISDGQSVEVTKRMQEASID</sequence>
<dbReference type="PANTHER" id="PTHR30469:SF15">
    <property type="entry name" value="HLYD FAMILY OF SECRETION PROTEINS"/>
    <property type="match status" value="1"/>
</dbReference>
<comment type="caution">
    <text evidence="4">The sequence shown here is derived from an EMBL/GenBank/DDBJ whole genome shotgun (WGS) entry which is preliminary data.</text>
</comment>
<dbReference type="InterPro" id="IPR006143">
    <property type="entry name" value="RND_pump_MFP"/>
</dbReference>
<dbReference type="GO" id="GO:0015562">
    <property type="term" value="F:efflux transmembrane transporter activity"/>
    <property type="evidence" value="ECO:0007669"/>
    <property type="project" value="TreeGrafter"/>
</dbReference>
<dbReference type="Gene3D" id="2.40.420.20">
    <property type="match status" value="1"/>
</dbReference>
<dbReference type="Gene3D" id="1.10.287.470">
    <property type="entry name" value="Helix hairpin bin"/>
    <property type="match status" value="1"/>
</dbReference>